<evidence type="ECO:0000313" key="1">
    <source>
        <dbReference type="EMBL" id="GFN92534.1"/>
    </source>
</evidence>
<evidence type="ECO:0000313" key="2">
    <source>
        <dbReference type="Proteomes" id="UP000735302"/>
    </source>
</evidence>
<dbReference type="EMBL" id="BLXT01002256">
    <property type="protein sequence ID" value="GFN92534.1"/>
    <property type="molecule type" value="Genomic_DNA"/>
</dbReference>
<name>A0AAV3ZBL0_9GAST</name>
<dbReference type="AlphaFoldDB" id="A0AAV3ZBL0"/>
<accession>A0AAV3ZBL0</accession>
<comment type="caution">
    <text evidence="1">The sequence shown here is derived from an EMBL/GenBank/DDBJ whole genome shotgun (WGS) entry which is preliminary data.</text>
</comment>
<gene>
    <name evidence="1" type="ORF">PoB_001904000</name>
</gene>
<protein>
    <submittedName>
        <fullName evidence="1">Uncharacterized protein</fullName>
    </submittedName>
</protein>
<keyword evidence="2" id="KW-1185">Reference proteome</keyword>
<proteinExistence type="predicted"/>
<organism evidence="1 2">
    <name type="scientific">Plakobranchus ocellatus</name>
    <dbReference type="NCBI Taxonomy" id="259542"/>
    <lineage>
        <taxon>Eukaryota</taxon>
        <taxon>Metazoa</taxon>
        <taxon>Spiralia</taxon>
        <taxon>Lophotrochozoa</taxon>
        <taxon>Mollusca</taxon>
        <taxon>Gastropoda</taxon>
        <taxon>Heterobranchia</taxon>
        <taxon>Euthyneura</taxon>
        <taxon>Panpulmonata</taxon>
        <taxon>Sacoglossa</taxon>
        <taxon>Placobranchoidea</taxon>
        <taxon>Plakobranchidae</taxon>
        <taxon>Plakobranchus</taxon>
    </lineage>
</organism>
<reference evidence="1 2" key="1">
    <citation type="journal article" date="2021" name="Elife">
        <title>Chloroplast acquisition without the gene transfer in kleptoplastic sea slugs, Plakobranchus ocellatus.</title>
        <authorList>
            <person name="Maeda T."/>
            <person name="Takahashi S."/>
            <person name="Yoshida T."/>
            <person name="Shimamura S."/>
            <person name="Takaki Y."/>
            <person name="Nagai Y."/>
            <person name="Toyoda A."/>
            <person name="Suzuki Y."/>
            <person name="Arimoto A."/>
            <person name="Ishii H."/>
            <person name="Satoh N."/>
            <person name="Nishiyama T."/>
            <person name="Hasebe M."/>
            <person name="Maruyama T."/>
            <person name="Minagawa J."/>
            <person name="Obokata J."/>
            <person name="Shigenobu S."/>
        </authorList>
    </citation>
    <scope>NUCLEOTIDE SEQUENCE [LARGE SCALE GENOMIC DNA]</scope>
</reference>
<sequence>MPSWLGMLNYYYAEGRSRRLLVYRSCSSPNQVPLRRPAINKQKARGTSLAVIKKKNCIRQEGTARLHIHTFAFSPYHPCPGNPRDVISLRLVFLCTVNGTPLLEVSLFFASP</sequence>
<dbReference type="Proteomes" id="UP000735302">
    <property type="component" value="Unassembled WGS sequence"/>
</dbReference>